<name>A0ACC5WWB9_PANGG</name>
<dbReference type="EMBL" id="CM040464">
    <property type="protein sequence ID" value="MCI4383424.1"/>
    <property type="molecule type" value="Genomic_DNA"/>
</dbReference>
<feature type="non-terminal residue" evidence="1">
    <location>
        <position position="1"/>
    </location>
</feature>
<protein>
    <submittedName>
        <fullName evidence="1">Uncharacterized protein</fullName>
    </submittedName>
</protein>
<gene>
    <name evidence="1" type="ORF">PGIGA_G00026280</name>
</gene>
<reference evidence="1 2" key="1">
    <citation type="journal article" date="2022" name="bioRxiv">
        <title>An ancient truncated duplication of the anti-Mullerian hormone receptor type 2 gene is a potential conserved master sex determinant in the Pangasiidae catfish family.</title>
        <authorList>
            <person name="Wen M."/>
            <person name="Pan Q."/>
            <person name="Jouanno E."/>
            <person name="Montfort J."/>
            <person name="Zahm M."/>
            <person name="Cabau C."/>
            <person name="Klopp C."/>
            <person name="Iampietro C."/>
            <person name="Roques C."/>
            <person name="Bouchez O."/>
            <person name="Castinel A."/>
            <person name="Donnadieu C."/>
            <person name="Parrinello H."/>
            <person name="Poncet C."/>
            <person name="Belmonte E."/>
            <person name="Gautier V."/>
            <person name="Avarre J.-C."/>
            <person name="Dugue R."/>
            <person name="Gustiano R."/>
            <person name="Ha T.T.T."/>
            <person name="Campet M."/>
            <person name="Sriphairoj K."/>
            <person name="Ribolli J."/>
            <person name="de Almeida F.L."/>
            <person name="Desvignes T."/>
            <person name="Postlethwait J.H."/>
            <person name="Bucao C.F."/>
            <person name="Robinson-Rechavi M."/>
            <person name="Bobe J."/>
            <person name="Herpin A."/>
            <person name="Guiguen Y."/>
        </authorList>
    </citation>
    <scope>NUCLEOTIDE SEQUENCE [LARGE SCALE GENOMIC DNA]</scope>
    <source>
        <strain evidence="1">YG-Dec2019</strain>
    </source>
</reference>
<feature type="non-terminal residue" evidence="1">
    <location>
        <position position="69"/>
    </location>
</feature>
<accession>A0ACC5WWB9</accession>
<comment type="caution">
    <text evidence="1">The sequence shown here is derived from an EMBL/GenBank/DDBJ whole genome shotgun (WGS) entry which is preliminary data.</text>
</comment>
<evidence type="ECO:0000313" key="1">
    <source>
        <dbReference type="EMBL" id="MCI4383424.1"/>
    </source>
</evidence>
<sequence length="69" mass="7024">SSEHTPGAVGSLFCCSTRGAVGGSVPCSRVSPHAGHSLPPPTIPAGPETQTHNLQVHLRVASPTRYPLG</sequence>
<keyword evidence="2" id="KW-1185">Reference proteome</keyword>
<dbReference type="Proteomes" id="UP000829447">
    <property type="component" value="Linkage Group LG11"/>
</dbReference>
<organism evidence="1 2">
    <name type="scientific">Pangasianodon gigas</name>
    <name type="common">Mekong giant catfish</name>
    <name type="synonym">Pangasius gigas</name>
    <dbReference type="NCBI Taxonomy" id="30993"/>
    <lineage>
        <taxon>Eukaryota</taxon>
        <taxon>Metazoa</taxon>
        <taxon>Chordata</taxon>
        <taxon>Craniata</taxon>
        <taxon>Vertebrata</taxon>
        <taxon>Euteleostomi</taxon>
        <taxon>Actinopterygii</taxon>
        <taxon>Neopterygii</taxon>
        <taxon>Teleostei</taxon>
        <taxon>Ostariophysi</taxon>
        <taxon>Siluriformes</taxon>
        <taxon>Pangasiidae</taxon>
        <taxon>Pangasianodon</taxon>
    </lineage>
</organism>
<evidence type="ECO:0000313" key="2">
    <source>
        <dbReference type="Proteomes" id="UP000829447"/>
    </source>
</evidence>
<proteinExistence type="predicted"/>